<accession>A0A239FYE8</accession>
<sequence length="206" mass="22795">MWTAPRNLPSDWAARRATVARLHAYRCAICSRDTTEEHVPDGETDHVGDRDDHRIRSLRWLCAGCHAKRTTAQAAAGRFDRVCQQCAAEMPQQPGKRGRPPRWCTPACRRADRTACERASHAARAEWATATQAAALAGPAAVAAIHEIEAEHAHVMDRAYVARRLLTSRYPAAWLAAEAYAMHDAAARHAAANLARADAFWSRRRG</sequence>
<protein>
    <recommendedName>
        <fullName evidence="3">HNH endonuclease</fullName>
    </recommendedName>
</protein>
<dbReference type="OrthoDB" id="3234360at2"/>
<dbReference type="Proteomes" id="UP000198362">
    <property type="component" value="Unassembled WGS sequence"/>
</dbReference>
<evidence type="ECO:0000313" key="2">
    <source>
        <dbReference type="Proteomes" id="UP000198362"/>
    </source>
</evidence>
<proteinExistence type="predicted"/>
<organism evidence="1 2">
    <name type="scientific">Asanoa hainanensis</name>
    <dbReference type="NCBI Taxonomy" id="560556"/>
    <lineage>
        <taxon>Bacteria</taxon>
        <taxon>Bacillati</taxon>
        <taxon>Actinomycetota</taxon>
        <taxon>Actinomycetes</taxon>
        <taxon>Micromonosporales</taxon>
        <taxon>Micromonosporaceae</taxon>
        <taxon>Asanoa</taxon>
    </lineage>
</organism>
<reference evidence="1 2" key="1">
    <citation type="submission" date="2017-06" db="EMBL/GenBank/DDBJ databases">
        <authorList>
            <person name="Kim H.J."/>
            <person name="Triplett B.A."/>
        </authorList>
    </citation>
    <scope>NUCLEOTIDE SEQUENCE [LARGE SCALE GENOMIC DNA]</scope>
    <source>
        <strain evidence="1 2">CGMCC 4.5593</strain>
    </source>
</reference>
<keyword evidence="2" id="KW-1185">Reference proteome</keyword>
<name>A0A239FYE8_9ACTN</name>
<evidence type="ECO:0008006" key="3">
    <source>
        <dbReference type="Google" id="ProtNLM"/>
    </source>
</evidence>
<evidence type="ECO:0000313" key="1">
    <source>
        <dbReference type="EMBL" id="SNS61213.1"/>
    </source>
</evidence>
<dbReference type="AlphaFoldDB" id="A0A239FYE8"/>
<dbReference type="RefSeq" id="WP_089243474.1">
    <property type="nucleotide sequence ID" value="NZ_FZPH01000001.1"/>
</dbReference>
<gene>
    <name evidence="1" type="ORF">SAMN05421812_101109</name>
</gene>
<dbReference type="EMBL" id="FZPH01000001">
    <property type="protein sequence ID" value="SNS61213.1"/>
    <property type="molecule type" value="Genomic_DNA"/>
</dbReference>